<organism evidence="2 3">
    <name type="scientific">Cytospora mali</name>
    <name type="common">Apple Valsa canker fungus</name>
    <name type="synonym">Valsa mali</name>
    <dbReference type="NCBI Taxonomy" id="578113"/>
    <lineage>
        <taxon>Eukaryota</taxon>
        <taxon>Fungi</taxon>
        <taxon>Dikarya</taxon>
        <taxon>Ascomycota</taxon>
        <taxon>Pezizomycotina</taxon>
        <taxon>Sordariomycetes</taxon>
        <taxon>Sordariomycetidae</taxon>
        <taxon>Diaporthales</taxon>
        <taxon>Cytosporaceae</taxon>
        <taxon>Cytospora</taxon>
    </lineage>
</organism>
<reference evidence="3" key="1">
    <citation type="submission" date="2014-12" db="EMBL/GenBank/DDBJ databases">
        <title>Genome Sequence of Valsa Canker Pathogens Uncovers a Specific Adaption of Colonization on Woody Bark.</title>
        <authorList>
            <person name="Yin Z."/>
            <person name="Liu H."/>
            <person name="Gao X."/>
            <person name="Li Z."/>
            <person name="Song N."/>
            <person name="Ke X."/>
            <person name="Dai Q."/>
            <person name="Wu Y."/>
            <person name="Sun Y."/>
            <person name="Xu J.-R."/>
            <person name="Kang Z.K."/>
            <person name="Wang L."/>
            <person name="Huang L."/>
        </authorList>
    </citation>
    <scope>NUCLEOTIDE SEQUENCE [LARGE SCALE GENOMIC DNA]</scope>
    <source>
        <strain evidence="3">SXYL134</strain>
    </source>
</reference>
<feature type="compositionally biased region" description="Basic and acidic residues" evidence="1">
    <location>
        <begin position="262"/>
        <end position="271"/>
    </location>
</feature>
<proteinExistence type="predicted"/>
<name>A0A194UNW5_CYTMA</name>
<dbReference type="Proteomes" id="UP000078576">
    <property type="component" value="Unassembled WGS sequence"/>
</dbReference>
<feature type="region of interest" description="Disordered" evidence="1">
    <location>
        <begin position="406"/>
        <end position="431"/>
    </location>
</feature>
<dbReference type="OrthoDB" id="5241033at2759"/>
<dbReference type="EMBL" id="KN714668">
    <property type="protein sequence ID" value="KUI53354.1"/>
    <property type="molecule type" value="Genomic_DNA"/>
</dbReference>
<accession>A0A194UNW5</accession>
<evidence type="ECO:0000256" key="1">
    <source>
        <dbReference type="SAM" id="MobiDB-lite"/>
    </source>
</evidence>
<gene>
    <name evidence="2" type="ORF">VP1G_00826</name>
</gene>
<keyword evidence="3" id="KW-1185">Reference proteome</keyword>
<dbReference type="AlphaFoldDB" id="A0A194UNW5"/>
<feature type="region of interest" description="Disordered" evidence="1">
    <location>
        <begin position="230"/>
        <end position="353"/>
    </location>
</feature>
<evidence type="ECO:0000313" key="3">
    <source>
        <dbReference type="Proteomes" id="UP000078576"/>
    </source>
</evidence>
<evidence type="ECO:0000313" key="2">
    <source>
        <dbReference type="EMBL" id="KUI53354.1"/>
    </source>
</evidence>
<protein>
    <submittedName>
        <fullName evidence="2">Uncharacterized protein</fullName>
    </submittedName>
</protein>
<feature type="compositionally biased region" description="Low complexity" evidence="1">
    <location>
        <begin position="47"/>
        <end position="59"/>
    </location>
</feature>
<feature type="region of interest" description="Disordered" evidence="1">
    <location>
        <begin position="1"/>
        <end position="94"/>
    </location>
</feature>
<sequence>MPNSAVDHGHKKRRPSFWGCRPSGTRSTGGCRESKDQRSDALSSKTNSPSSRRLSNPSPSRRHHSDRRKKVSIGLNPGGDFWSSSTRTETMDYDDYPTRPPRLIMRPFSEFVARVKRCPWMLGSDVIPFATSSSSDDNFFPPVPRSLLHDTTISFVITDHTRVEQPQFVISCPLENVELVQRLFAPEGSHRQLSARGSSRQPRSAGQLRSMLLDGTPNIELSLHWGTGSGFSSAGPSGPGGGSPFGPEEGFEFQGNVFPRRHGPDRGDVAGRHGWPSEAGSNGGSGAPAGSSSVRNGPALGDSWGRASGSRSSGNEHAQSGWDVNATSQMNEPVGKMTTSPISHPLSHSPMTNQQDIHLDFNHQELPGTDQHKRVSYRPDAPYPVMAEQVAQPEPEQIQAVAPLPSRCDTHSGTSKGFKKATVESAGSSPQITPIEVKENLPEGSAGDDIIRWMTPVETPVYPPPTPANGDFLVWRTPRETPEDELSTSGKRKSHLNTQTLPVLQVLTPPNTYIQEPCGGLIPSLGRWWWPGNPESLHYPL</sequence>
<feature type="compositionally biased region" description="Polar residues" evidence="1">
    <location>
        <begin position="325"/>
        <end position="342"/>
    </location>
</feature>
<feature type="compositionally biased region" description="Low complexity" evidence="1">
    <location>
        <begin position="301"/>
        <end position="313"/>
    </location>
</feature>
<feature type="compositionally biased region" description="Basic residues" evidence="1">
    <location>
        <begin position="60"/>
        <end position="71"/>
    </location>
</feature>